<reference evidence="1 2" key="1">
    <citation type="journal article" date="2019" name="Sci. Rep.">
        <title>Orb-weaving spider Araneus ventricosus genome elucidates the spidroin gene catalogue.</title>
        <authorList>
            <person name="Kono N."/>
            <person name="Nakamura H."/>
            <person name="Ohtoshi R."/>
            <person name="Moran D.A.P."/>
            <person name="Shinohara A."/>
            <person name="Yoshida Y."/>
            <person name="Fujiwara M."/>
            <person name="Mori M."/>
            <person name="Tomita M."/>
            <person name="Arakawa K."/>
        </authorList>
    </citation>
    <scope>NUCLEOTIDE SEQUENCE [LARGE SCALE GENOMIC DNA]</scope>
</reference>
<organism evidence="1 2">
    <name type="scientific">Araneus ventricosus</name>
    <name type="common">Orbweaver spider</name>
    <name type="synonym">Epeira ventricosa</name>
    <dbReference type="NCBI Taxonomy" id="182803"/>
    <lineage>
        <taxon>Eukaryota</taxon>
        <taxon>Metazoa</taxon>
        <taxon>Ecdysozoa</taxon>
        <taxon>Arthropoda</taxon>
        <taxon>Chelicerata</taxon>
        <taxon>Arachnida</taxon>
        <taxon>Araneae</taxon>
        <taxon>Araneomorphae</taxon>
        <taxon>Entelegynae</taxon>
        <taxon>Araneoidea</taxon>
        <taxon>Araneidae</taxon>
        <taxon>Araneus</taxon>
    </lineage>
</organism>
<gene>
    <name evidence="1" type="ORF">AVEN_185809_1</name>
</gene>
<dbReference type="Proteomes" id="UP000499080">
    <property type="component" value="Unassembled WGS sequence"/>
</dbReference>
<dbReference type="EMBL" id="BGPR01053107">
    <property type="protein sequence ID" value="GBO29907.1"/>
    <property type="molecule type" value="Genomic_DNA"/>
</dbReference>
<name>A0A4Y2W1L1_ARAVE</name>
<proteinExistence type="predicted"/>
<keyword evidence="2" id="KW-1185">Reference proteome</keyword>
<evidence type="ECO:0000313" key="1">
    <source>
        <dbReference type="EMBL" id="GBO29907.1"/>
    </source>
</evidence>
<comment type="caution">
    <text evidence="1">The sequence shown here is derived from an EMBL/GenBank/DDBJ whole genome shotgun (WGS) entry which is preliminary data.</text>
</comment>
<accession>A0A4Y2W1L1</accession>
<sequence length="89" mass="10061">MTMKTPEQAPLQTSAPRQRVDILSFLTCLDFEVSILRTCEDSHCNFELWSDVGNGKLEPHPDFSAAIPHPRECIKVSPNFADFGSVRRQ</sequence>
<evidence type="ECO:0000313" key="2">
    <source>
        <dbReference type="Proteomes" id="UP000499080"/>
    </source>
</evidence>
<dbReference type="AlphaFoldDB" id="A0A4Y2W1L1"/>
<protein>
    <submittedName>
        <fullName evidence="1">Uncharacterized protein</fullName>
    </submittedName>
</protein>